<keyword evidence="2 5" id="KW-0812">Transmembrane</keyword>
<feature type="transmembrane region" description="Helical" evidence="5">
    <location>
        <begin position="71"/>
        <end position="90"/>
    </location>
</feature>
<evidence type="ECO:0000259" key="6">
    <source>
        <dbReference type="Pfam" id="PF04116"/>
    </source>
</evidence>
<dbReference type="GO" id="GO:0005506">
    <property type="term" value="F:iron ion binding"/>
    <property type="evidence" value="ECO:0007669"/>
    <property type="project" value="InterPro"/>
</dbReference>
<dbReference type="PANTHER" id="PTHR11863">
    <property type="entry name" value="STEROL DESATURASE"/>
    <property type="match status" value="1"/>
</dbReference>
<dbReference type="RefSeq" id="XP_066912480.1">
    <property type="nucleotide sequence ID" value="XM_067056379.1"/>
</dbReference>
<sequence>MGREKVVLNTQEEITTRCRVVPSGFAGIGPNGSFFEAPDWVDVKKTPGHTSQEPAVSPPGWWIHHLYGKTLLFSPNLVWYAISLFVYFYFPYNFEAAKDLKNFGWVYERLVINTVLVFGYVGFWHCVLYVLGWSERPFHPNRKYRFGKVLHNMWYNFLGTVQYTVWEAIMMYCYATKRLPYITDRDSFSTTKGMIMFFIVSVGVPLYRETHFYFAHRFIHIKALYKYVHALHHRNTDIEPFAGLSMHPVEHLYYYSSIGPSLVLLASPFGFLWNGIHLIISPAASHSGWEDHFQSDQYHYLHHRFFECNYGTSNLPLDRMFGTLRDKLKESGTTYKGAAEEKVDQKSVEIHDKKATLNGPPEPGFVIYIALNCFIWLLLWYAVQHQYGIEKWNPHCLAFLTSTGPIIIAQLMTNLTERGNRSIFYPFHKDGWKAMSMHLFVSSLVCIAPVYIMVHMLLSEPGNSFLYWLLG</sequence>
<keyword evidence="4 5" id="KW-0472">Membrane</keyword>
<dbReference type="OrthoDB" id="408954at2759"/>
<dbReference type="AlphaFoldDB" id="A0A7M5XAI4"/>
<feature type="transmembrane region" description="Helical" evidence="5">
    <location>
        <begin position="153"/>
        <end position="175"/>
    </location>
</feature>
<name>A0A7M5XAI4_9CNID</name>
<organism evidence="7 8">
    <name type="scientific">Clytia hemisphaerica</name>
    <dbReference type="NCBI Taxonomy" id="252671"/>
    <lineage>
        <taxon>Eukaryota</taxon>
        <taxon>Metazoa</taxon>
        <taxon>Cnidaria</taxon>
        <taxon>Hydrozoa</taxon>
        <taxon>Hydroidolina</taxon>
        <taxon>Leptothecata</taxon>
        <taxon>Obeliida</taxon>
        <taxon>Clytiidae</taxon>
        <taxon>Clytia</taxon>
    </lineage>
</organism>
<feature type="transmembrane region" description="Helical" evidence="5">
    <location>
        <begin position="435"/>
        <end position="458"/>
    </location>
</feature>
<evidence type="ECO:0000256" key="3">
    <source>
        <dbReference type="ARBA" id="ARBA00022989"/>
    </source>
</evidence>
<reference evidence="7" key="1">
    <citation type="submission" date="2021-01" db="UniProtKB">
        <authorList>
            <consortium name="EnsemblMetazoa"/>
        </authorList>
    </citation>
    <scope>IDENTIFICATION</scope>
</reference>
<dbReference type="GO" id="GO:0016020">
    <property type="term" value="C:membrane"/>
    <property type="evidence" value="ECO:0007669"/>
    <property type="project" value="UniProtKB-SubCell"/>
</dbReference>
<dbReference type="Pfam" id="PF04116">
    <property type="entry name" value="FA_hydroxylase"/>
    <property type="match status" value="1"/>
</dbReference>
<evidence type="ECO:0000256" key="2">
    <source>
        <dbReference type="ARBA" id="ARBA00022692"/>
    </source>
</evidence>
<dbReference type="InterPro" id="IPR050307">
    <property type="entry name" value="Sterol_Desaturase_Related"/>
</dbReference>
<feature type="transmembrane region" description="Helical" evidence="5">
    <location>
        <begin position="187"/>
        <end position="207"/>
    </location>
</feature>
<dbReference type="EnsemblMetazoa" id="CLYHEMT020278.1">
    <property type="protein sequence ID" value="CLYHEMP020278.1"/>
    <property type="gene ID" value="CLYHEMG020278"/>
</dbReference>
<feature type="transmembrane region" description="Helical" evidence="5">
    <location>
        <begin position="110"/>
        <end position="132"/>
    </location>
</feature>
<proteinExistence type="predicted"/>
<comment type="subcellular location">
    <subcellularLocation>
        <location evidence="1">Membrane</location>
    </subcellularLocation>
</comment>
<dbReference type="Proteomes" id="UP000594262">
    <property type="component" value="Unplaced"/>
</dbReference>
<evidence type="ECO:0000256" key="5">
    <source>
        <dbReference type="SAM" id="Phobius"/>
    </source>
</evidence>
<feature type="transmembrane region" description="Helical" evidence="5">
    <location>
        <begin position="395"/>
        <end position="415"/>
    </location>
</feature>
<keyword evidence="3 5" id="KW-1133">Transmembrane helix</keyword>
<evidence type="ECO:0000256" key="4">
    <source>
        <dbReference type="ARBA" id="ARBA00023136"/>
    </source>
</evidence>
<dbReference type="GO" id="GO:0008610">
    <property type="term" value="P:lipid biosynthetic process"/>
    <property type="evidence" value="ECO:0007669"/>
    <property type="project" value="InterPro"/>
</dbReference>
<dbReference type="InterPro" id="IPR006694">
    <property type="entry name" value="Fatty_acid_hydroxylase"/>
</dbReference>
<protein>
    <recommendedName>
        <fullName evidence="6">Fatty acid hydroxylase domain-containing protein</fullName>
    </recommendedName>
</protein>
<feature type="domain" description="Fatty acid hydroxylase" evidence="6">
    <location>
        <begin position="206"/>
        <end position="323"/>
    </location>
</feature>
<evidence type="ECO:0000256" key="1">
    <source>
        <dbReference type="ARBA" id="ARBA00004370"/>
    </source>
</evidence>
<dbReference type="GO" id="GO:0016491">
    <property type="term" value="F:oxidoreductase activity"/>
    <property type="evidence" value="ECO:0007669"/>
    <property type="project" value="InterPro"/>
</dbReference>
<keyword evidence="8" id="KW-1185">Reference proteome</keyword>
<feature type="transmembrane region" description="Helical" evidence="5">
    <location>
        <begin position="365"/>
        <end position="383"/>
    </location>
</feature>
<feature type="transmembrane region" description="Helical" evidence="5">
    <location>
        <begin position="252"/>
        <end position="273"/>
    </location>
</feature>
<accession>A0A7M5XAI4</accession>
<evidence type="ECO:0000313" key="7">
    <source>
        <dbReference type="EnsemblMetazoa" id="CLYHEMP020278.1"/>
    </source>
</evidence>
<evidence type="ECO:0000313" key="8">
    <source>
        <dbReference type="Proteomes" id="UP000594262"/>
    </source>
</evidence>
<dbReference type="GeneID" id="136799661"/>